<dbReference type="Pfam" id="PF00892">
    <property type="entry name" value="EamA"/>
    <property type="match status" value="2"/>
</dbReference>
<comment type="subcellular location">
    <subcellularLocation>
        <location evidence="1">Cell membrane</location>
        <topology evidence="1">Multi-pass membrane protein</topology>
    </subcellularLocation>
</comment>
<gene>
    <name evidence="10" type="ORF">KDL01_16505</name>
</gene>
<feature type="compositionally biased region" description="Pro residues" evidence="7">
    <location>
        <begin position="10"/>
        <end position="25"/>
    </location>
</feature>
<evidence type="ECO:0000256" key="5">
    <source>
        <dbReference type="ARBA" id="ARBA00022989"/>
    </source>
</evidence>
<feature type="transmembrane region" description="Helical" evidence="8">
    <location>
        <begin position="197"/>
        <end position="219"/>
    </location>
</feature>
<dbReference type="Proteomes" id="UP000675781">
    <property type="component" value="Unassembled WGS sequence"/>
</dbReference>
<dbReference type="InterPro" id="IPR000620">
    <property type="entry name" value="EamA_dom"/>
</dbReference>
<feature type="transmembrane region" description="Helical" evidence="8">
    <location>
        <begin position="147"/>
        <end position="165"/>
    </location>
</feature>
<feature type="transmembrane region" description="Helical" evidence="8">
    <location>
        <begin position="30"/>
        <end position="51"/>
    </location>
</feature>
<evidence type="ECO:0000313" key="11">
    <source>
        <dbReference type="Proteomes" id="UP000675781"/>
    </source>
</evidence>
<feature type="transmembrane region" description="Helical" evidence="8">
    <location>
        <begin position="87"/>
        <end position="112"/>
    </location>
</feature>
<protein>
    <submittedName>
        <fullName evidence="10">DMT family transporter</fullName>
    </submittedName>
</protein>
<evidence type="ECO:0000256" key="6">
    <source>
        <dbReference type="ARBA" id="ARBA00023136"/>
    </source>
</evidence>
<evidence type="ECO:0000256" key="3">
    <source>
        <dbReference type="ARBA" id="ARBA00022475"/>
    </source>
</evidence>
<evidence type="ECO:0000256" key="1">
    <source>
        <dbReference type="ARBA" id="ARBA00004651"/>
    </source>
</evidence>
<evidence type="ECO:0000313" key="10">
    <source>
        <dbReference type="EMBL" id="MBR7834876.1"/>
    </source>
</evidence>
<dbReference type="GO" id="GO:0005886">
    <property type="term" value="C:plasma membrane"/>
    <property type="evidence" value="ECO:0007669"/>
    <property type="project" value="UniProtKB-SubCell"/>
</dbReference>
<proteinExistence type="inferred from homology"/>
<evidence type="ECO:0000256" key="7">
    <source>
        <dbReference type="SAM" id="MobiDB-lite"/>
    </source>
</evidence>
<keyword evidence="6 8" id="KW-0472">Membrane</keyword>
<sequence>YAIAAAAGPVAPPARPARPETPPRPYRGRALATGAGAMVLLGASFGVSRALTPDTLYTAQAVRYAAAGLILLAVAKRQGVRLERPRGLEWVWLAGIAAVGLVLFNVAIVRGLAHAEPAVIAVAVACVPVVLGVVGPLIERRVPSRRTLVAAAVVTVGGALVEGTGRADAIGLGWAAVVLVCEACFTLLAVPVLPRHGALGVSLHAIWIGAAAFTVLGLATEGPSALLRITASQWAATAFLTVLVTTVAFILWYSTVAALGPDRAGVITGIAPVAAALTGIALTGRVPGGSVWLGILVVFCGQAVGLLGRRARSTPIE</sequence>
<feature type="domain" description="EamA" evidence="9">
    <location>
        <begin position="34"/>
        <end position="160"/>
    </location>
</feature>
<feature type="region of interest" description="Disordered" evidence="7">
    <location>
        <begin position="1"/>
        <end position="26"/>
    </location>
</feature>
<dbReference type="InterPro" id="IPR051258">
    <property type="entry name" value="Diverse_Substrate_Transporter"/>
</dbReference>
<evidence type="ECO:0000256" key="4">
    <source>
        <dbReference type="ARBA" id="ARBA00022692"/>
    </source>
</evidence>
<dbReference type="EMBL" id="JAGSOG010000073">
    <property type="protein sequence ID" value="MBR7834876.1"/>
    <property type="molecule type" value="Genomic_DNA"/>
</dbReference>
<dbReference type="PANTHER" id="PTHR42920:SF11">
    <property type="entry name" value="INNER MEMBRANE PROTEIN YTFF"/>
    <property type="match status" value="1"/>
</dbReference>
<feature type="transmembrane region" description="Helical" evidence="8">
    <location>
        <begin position="118"/>
        <end position="138"/>
    </location>
</feature>
<feature type="transmembrane region" description="Helical" evidence="8">
    <location>
        <begin position="231"/>
        <end position="252"/>
    </location>
</feature>
<feature type="transmembrane region" description="Helical" evidence="8">
    <location>
        <begin position="264"/>
        <end position="284"/>
    </location>
</feature>
<comment type="caution">
    <text evidence="10">The sequence shown here is derived from an EMBL/GenBank/DDBJ whole genome shotgun (WGS) entry which is preliminary data.</text>
</comment>
<dbReference type="PANTHER" id="PTHR42920">
    <property type="entry name" value="OS03G0707200 PROTEIN-RELATED"/>
    <property type="match status" value="1"/>
</dbReference>
<feature type="transmembrane region" description="Helical" evidence="8">
    <location>
        <begin position="290"/>
        <end position="308"/>
    </location>
</feature>
<evidence type="ECO:0000256" key="8">
    <source>
        <dbReference type="SAM" id="Phobius"/>
    </source>
</evidence>
<organism evidence="10 11">
    <name type="scientific">Actinospica durhamensis</name>
    <dbReference type="NCBI Taxonomy" id="1508375"/>
    <lineage>
        <taxon>Bacteria</taxon>
        <taxon>Bacillati</taxon>
        <taxon>Actinomycetota</taxon>
        <taxon>Actinomycetes</taxon>
        <taxon>Catenulisporales</taxon>
        <taxon>Actinospicaceae</taxon>
        <taxon>Actinospica</taxon>
    </lineage>
</organism>
<feature type="non-terminal residue" evidence="10">
    <location>
        <position position="1"/>
    </location>
</feature>
<evidence type="ECO:0000259" key="9">
    <source>
        <dbReference type="Pfam" id="PF00892"/>
    </source>
</evidence>
<name>A0A941EPP4_9ACTN</name>
<reference evidence="10" key="1">
    <citation type="submission" date="2021-04" db="EMBL/GenBank/DDBJ databases">
        <title>Genome based classification of Actinospica acidithermotolerans sp. nov., an actinobacterium isolated from an Indonesian hot spring.</title>
        <authorList>
            <person name="Kusuma A.B."/>
            <person name="Putra K.E."/>
            <person name="Nafisah S."/>
            <person name="Loh J."/>
            <person name="Nouioui I."/>
            <person name="Goodfellow M."/>
        </authorList>
    </citation>
    <scope>NUCLEOTIDE SEQUENCE</scope>
    <source>
        <strain evidence="10">CSCA 57</strain>
    </source>
</reference>
<feature type="transmembrane region" description="Helical" evidence="8">
    <location>
        <begin position="171"/>
        <end position="190"/>
    </location>
</feature>
<evidence type="ECO:0000256" key="2">
    <source>
        <dbReference type="ARBA" id="ARBA00007362"/>
    </source>
</evidence>
<keyword evidence="4 8" id="KW-0812">Transmembrane</keyword>
<keyword evidence="11" id="KW-1185">Reference proteome</keyword>
<feature type="transmembrane region" description="Helical" evidence="8">
    <location>
        <begin position="57"/>
        <end position="75"/>
    </location>
</feature>
<keyword evidence="5 8" id="KW-1133">Transmembrane helix</keyword>
<accession>A0A941EPP4</accession>
<dbReference type="SUPFAM" id="SSF103481">
    <property type="entry name" value="Multidrug resistance efflux transporter EmrE"/>
    <property type="match status" value="2"/>
</dbReference>
<comment type="similarity">
    <text evidence="2">Belongs to the EamA transporter family.</text>
</comment>
<dbReference type="InterPro" id="IPR037185">
    <property type="entry name" value="EmrE-like"/>
</dbReference>
<keyword evidence="3" id="KW-1003">Cell membrane</keyword>
<feature type="domain" description="EamA" evidence="9">
    <location>
        <begin position="170"/>
        <end position="302"/>
    </location>
</feature>
<dbReference type="AlphaFoldDB" id="A0A941EPP4"/>